<dbReference type="EMBL" id="CP021112">
    <property type="protein sequence ID" value="ARQ03013.1"/>
    <property type="molecule type" value="Genomic_DNA"/>
</dbReference>
<dbReference type="STRING" id="1235591.CAK95_16500"/>
<keyword evidence="6" id="KW-1185">Reference proteome</keyword>
<comment type="subcellular location">
    <subcellularLocation>
        <location evidence="1">Membrane</location>
        <topology evidence="1">Multi-pass membrane protein</topology>
    </subcellularLocation>
</comment>
<dbReference type="KEGG" id="psin:CAK95_16500"/>
<dbReference type="PIRSF" id="PIRSF006060">
    <property type="entry name" value="AA_transporter"/>
    <property type="match status" value="1"/>
</dbReference>
<protein>
    <submittedName>
        <fullName evidence="5">Amino acid permease</fullName>
    </submittedName>
</protein>
<dbReference type="AlphaFoldDB" id="A0A1W7A080"/>
<evidence type="ECO:0000256" key="3">
    <source>
        <dbReference type="ARBA" id="ARBA00022989"/>
    </source>
</evidence>
<organism evidence="5 6">
    <name type="scientific">Pseudorhodoplanes sinuspersici</name>
    <dbReference type="NCBI Taxonomy" id="1235591"/>
    <lineage>
        <taxon>Bacteria</taxon>
        <taxon>Pseudomonadati</taxon>
        <taxon>Pseudomonadota</taxon>
        <taxon>Alphaproteobacteria</taxon>
        <taxon>Hyphomicrobiales</taxon>
        <taxon>Pseudorhodoplanes</taxon>
    </lineage>
</organism>
<proteinExistence type="predicted"/>
<dbReference type="InterPro" id="IPR050598">
    <property type="entry name" value="AminoAcid_Transporter"/>
</dbReference>
<dbReference type="Pfam" id="PF13520">
    <property type="entry name" value="AA_permease_2"/>
    <property type="match status" value="1"/>
</dbReference>
<dbReference type="InterPro" id="IPR002293">
    <property type="entry name" value="AA/rel_permease1"/>
</dbReference>
<keyword evidence="2" id="KW-0812">Transmembrane</keyword>
<dbReference type="GO" id="GO:0015179">
    <property type="term" value="F:L-amino acid transmembrane transporter activity"/>
    <property type="evidence" value="ECO:0007669"/>
    <property type="project" value="TreeGrafter"/>
</dbReference>
<gene>
    <name evidence="5" type="ORF">CAK95_16500</name>
</gene>
<dbReference type="GO" id="GO:0016020">
    <property type="term" value="C:membrane"/>
    <property type="evidence" value="ECO:0007669"/>
    <property type="project" value="UniProtKB-SubCell"/>
</dbReference>
<evidence type="ECO:0000256" key="2">
    <source>
        <dbReference type="ARBA" id="ARBA00022692"/>
    </source>
</evidence>
<dbReference type="PANTHER" id="PTHR11785">
    <property type="entry name" value="AMINO ACID TRANSPORTER"/>
    <property type="match status" value="1"/>
</dbReference>
<sequence length="444" mass="47149">MATQTSGAPRASLSVLDGALMMVGIIIGIGIFKTPQLVATFSPNEWTFVGLWIAGGLTTLIGALVYAELAAAYPSTGGEYHFLTRALGPSVGFLFAWARTTVIQTGAIAAVAFVLGDYAQEILPLGSYGPAIYAGAGLLILTLINISGTYESKTAQNILTTLLVAAMLAIVIIGFMNGGSKAAAPAAGDSGYGMVGLAMVFILLTYGGWNEAAYLSADVRNVRRDMVRILLIGTAIVTSVYVLVNIAYLMALGLEGLRKSDTIAADVMRAGLGPIGAMVVSLIVCCAALSTMNASIFTGARLYHALGQDLSLERLQVWDAARNNPRNAIILQSVIAMTLVFFGAIARDGFKAMVEYTAPVFWFFLLLVGVSFFVLRQKDPQRERPFRVPLYPVVPALFCLICAYLVYSSLVYTGRGALFGVAVLAVGIPLMLWVRKKQSVAPAE</sequence>
<reference evidence="5 6" key="1">
    <citation type="submission" date="2017-05" db="EMBL/GenBank/DDBJ databases">
        <title>Full genome sequence of Pseudorhodoplanes sinuspersici.</title>
        <authorList>
            <person name="Dastgheib S.M.M."/>
            <person name="Shavandi M."/>
            <person name="Tirandaz H."/>
        </authorList>
    </citation>
    <scope>NUCLEOTIDE SEQUENCE [LARGE SCALE GENOMIC DNA]</scope>
    <source>
        <strain evidence="5 6">RIPI110</strain>
    </source>
</reference>
<keyword evidence="4" id="KW-0472">Membrane</keyword>
<accession>A0A1W7A080</accession>
<evidence type="ECO:0000256" key="1">
    <source>
        <dbReference type="ARBA" id="ARBA00004141"/>
    </source>
</evidence>
<dbReference type="Proteomes" id="UP000194137">
    <property type="component" value="Chromosome"/>
</dbReference>
<evidence type="ECO:0000256" key="4">
    <source>
        <dbReference type="ARBA" id="ARBA00023136"/>
    </source>
</evidence>
<dbReference type="PANTHER" id="PTHR11785:SF512">
    <property type="entry name" value="SOBREMESA, ISOFORM B"/>
    <property type="match status" value="1"/>
</dbReference>
<name>A0A1W7A080_9HYPH</name>
<dbReference type="RefSeq" id="WP_245303432.1">
    <property type="nucleotide sequence ID" value="NZ_CP021112.1"/>
</dbReference>
<evidence type="ECO:0000313" key="6">
    <source>
        <dbReference type="Proteomes" id="UP000194137"/>
    </source>
</evidence>
<keyword evidence="3" id="KW-1133">Transmembrane helix</keyword>
<dbReference type="Gene3D" id="1.20.1740.10">
    <property type="entry name" value="Amino acid/polyamine transporter I"/>
    <property type="match status" value="1"/>
</dbReference>
<evidence type="ECO:0000313" key="5">
    <source>
        <dbReference type="EMBL" id="ARQ03013.1"/>
    </source>
</evidence>